<reference evidence="3 4" key="1">
    <citation type="journal article" date="2012" name="Science">
        <title>The Paleozoic origin of enzymatic lignin decomposition reconstructed from 31 fungal genomes.</title>
        <authorList>
            <person name="Floudas D."/>
            <person name="Binder M."/>
            <person name="Riley R."/>
            <person name="Barry K."/>
            <person name="Blanchette R.A."/>
            <person name="Henrissat B."/>
            <person name="Martinez A.T."/>
            <person name="Otillar R."/>
            <person name="Spatafora J.W."/>
            <person name="Yadav J.S."/>
            <person name="Aerts A."/>
            <person name="Benoit I."/>
            <person name="Boyd A."/>
            <person name="Carlson A."/>
            <person name="Copeland A."/>
            <person name="Coutinho P.M."/>
            <person name="de Vries R.P."/>
            <person name="Ferreira P."/>
            <person name="Findley K."/>
            <person name="Foster B."/>
            <person name="Gaskell J."/>
            <person name="Glotzer D."/>
            <person name="Gorecki P."/>
            <person name="Heitman J."/>
            <person name="Hesse C."/>
            <person name="Hori C."/>
            <person name="Igarashi K."/>
            <person name="Jurgens J.A."/>
            <person name="Kallen N."/>
            <person name="Kersten P."/>
            <person name="Kohler A."/>
            <person name="Kuees U."/>
            <person name="Kumar T.K.A."/>
            <person name="Kuo A."/>
            <person name="LaButti K."/>
            <person name="Larrondo L.F."/>
            <person name="Lindquist E."/>
            <person name="Ling A."/>
            <person name="Lombard V."/>
            <person name="Lucas S."/>
            <person name="Lundell T."/>
            <person name="Martin R."/>
            <person name="McLaughlin D.J."/>
            <person name="Morgenstern I."/>
            <person name="Morin E."/>
            <person name="Murat C."/>
            <person name="Nagy L.G."/>
            <person name="Nolan M."/>
            <person name="Ohm R.A."/>
            <person name="Patyshakuliyeva A."/>
            <person name="Rokas A."/>
            <person name="Ruiz-Duenas F.J."/>
            <person name="Sabat G."/>
            <person name="Salamov A."/>
            <person name="Samejima M."/>
            <person name="Schmutz J."/>
            <person name="Slot J.C."/>
            <person name="St John F."/>
            <person name="Stenlid J."/>
            <person name="Sun H."/>
            <person name="Sun S."/>
            <person name="Syed K."/>
            <person name="Tsang A."/>
            <person name="Wiebenga A."/>
            <person name="Young D."/>
            <person name="Pisabarro A."/>
            <person name="Eastwood D.C."/>
            <person name="Martin F."/>
            <person name="Cullen D."/>
            <person name="Grigoriev I.V."/>
            <person name="Hibbett D.S."/>
        </authorList>
    </citation>
    <scope>NUCLEOTIDE SEQUENCE</scope>
    <source>
        <strain evidence="4">FP-58527</strain>
    </source>
</reference>
<feature type="transmembrane region" description="Helical" evidence="1">
    <location>
        <begin position="51"/>
        <end position="74"/>
    </location>
</feature>
<dbReference type="InterPro" id="IPR045339">
    <property type="entry name" value="DUF6534"/>
</dbReference>
<feature type="transmembrane region" description="Helical" evidence="1">
    <location>
        <begin position="15"/>
        <end position="39"/>
    </location>
</feature>
<keyword evidence="4" id="KW-1185">Reference proteome</keyword>
<protein>
    <recommendedName>
        <fullName evidence="2">DUF6534 domain-containing protein</fullName>
    </recommendedName>
</protein>
<proteinExistence type="predicted"/>
<name>S8FS63_FOMSC</name>
<keyword evidence="1" id="KW-0812">Transmembrane</keyword>
<sequence length="303" mass="34152">MVALKLHLDDTLGCIFIGGVLSSGMLYGFASAQFILYLRHYATRDKLSVKCLVLFAWMLDTTATASDMSFGWYYLVQRHADLFGLLVLPKAYELEYAVTGFITCLVQMFYVREIWKLVREMPLMVRLATISPPMILSLFSLAFSLVGVYVTSSHDWIITKTLPPNVKWTTSRVWTAAAADICITVVLCWALSKKKTGFKQSDRMINTLITYIINRGVLSAMVQIALCATFIASIKQNKMLWVIFHTAGGKIYVNSMMAVLNARQLLNNNGPEVYNMSDLSENSTPGRPRRMDNAPENDVYYIS</sequence>
<feature type="transmembrane region" description="Helical" evidence="1">
    <location>
        <begin position="212"/>
        <end position="234"/>
    </location>
</feature>
<dbReference type="OrthoDB" id="3220866at2759"/>
<evidence type="ECO:0000256" key="1">
    <source>
        <dbReference type="SAM" id="Phobius"/>
    </source>
</evidence>
<dbReference type="STRING" id="743788.S8FS63"/>
<dbReference type="EMBL" id="KE504144">
    <property type="protein sequence ID" value="EPT01065.1"/>
    <property type="molecule type" value="Genomic_DNA"/>
</dbReference>
<dbReference type="AlphaFoldDB" id="S8FS63"/>
<feature type="domain" description="DUF6534" evidence="2">
    <location>
        <begin position="176"/>
        <end position="264"/>
    </location>
</feature>
<evidence type="ECO:0000259" key="2">
    <source>
        <dbReference type="Pfam" id="PF20152"/>
    </source>
</evidence>
<dbReference type="Proteomes" id="UP000015241">
    <property type="component" value="Unassembled WGS sequence"/>
</dbReference>
<feature type="transmembrane region" description="Helical" evidence="1">
    <location>
        <begin position="123"/>
        <end position="151"/>
    </location>
</feature>
<dbReference type="Pfam" id="PF20152">
    <property type="entry name" value="DUF6534"/>
    <property type="match status" value="1"/>
</dbReference>
<dbReference type="HOGENOM" id="CLU_046025_5_1_1"/>
<dbReference type="PANTHER" id="PTHR40465">
    <property type="entry name" value="CHROMOSOME 1, WHOLE GENOME SHOTGUN SEQUENCE"/>
    <property type="match status" value="1"/>
</dbReference>
<evidence type="ECO:0000313" key="3">
    <source>
        <dbReference type="EMBL" id="EPT01065.1"/>
    </source>
</evidence>
<evidence type="ECO:0000313" key="4">
    <source>
        <dbReference type="Proteomes" id="UP000015241"/>
    </source>
</evidence>
<keyword evidence="1" id="KW-1133">Transmembrane helix</keyword>
<dbReference type="InParanoid" id="S8FS63"/>
<feature type="transmembrane region" description="Helical" evidence="1">
    <location>
        <begin position="171"/>
        <end position="191"/>
    </location>
</feature>
<dbReference type="PANTHER" id="PTHR40465:SF1">
    <property type="entry name" value="DUF6534 DOMAIN-CONTAINING PROTEIN"/>
    <property type="match status" value="1"/>
</dbReference>
<organism evidence="3 4">
    <name type="scientific">Fomitopsis schrenkii</name>
    <name type="common">Brown rot fungus</name>
    <dbReference type="NCBI Taxonomy" id="2126942"/>
    <lineage>
        <taxon>Eukaryota</taxon>
        <taxon>Fungi</taxon>
        <taxon>Dikarya</taxon>
        <taxon>Basidiomycota</taxon>
        <taxon>Agaricomycotina</taxon>
        <taxon>Agaricomycetes</taxon>
        <taxon>Polyporales</taxon>
        <taxon>Fomitopsis</taxon>
    </lineage>
</organism>
<accession>S8FS63</accession>
<keyword evidence="1" id="KW-0472">Membrane</keyword>
<gene>
    <name evidence="3" type="ORF">FOMPIDRAFT_1049054</name>
</gene>
<feature type="transmembrane region" description="Helical" evidence="1">
    <location>
        <begin position="94"/>
        <end position="111"/>
    </location>
</feature>